<reference evidence="2 3" key="1">
    <citation type="submission" date="2018-09" db="EMBL/GenBank/DDBJ databases">
        <title>Alcanivorax profundi sp. nov., isolated from 1000 m-depth seawater of the Mariana Trench.</title>
        <authorList>
            <person name="Liu J."/>
        </authorList>
    </citation>
    <scope>NUCLEOTIDE SEQUENCE [LARGE SCALE GENOMIC DNA]</scope>
    <source>
        <strain evidence="2 3">MTEO17</strain>
    </source>
</reference>
<dbReference type="RefSeq" id="WP_031225885.1">
    <property type="nucleotide sequence ID" value="NZ_QYYA01000001.1"/>
</dbReference>
<evidence type="ECO:0000313" key="3">
    <source>
        <dbReference type="Proteomes" id="UP000283734"/>
    </source>
</evidence>
<dbReference type="Pfam" id="PF07314">
    <property type="entry name" value="Lit"/>
    <property type="match status" value="1"/>
</dbReference>
<feature type="transmembrane region" description="Helical" evidence="1">
    <location>
        <begin position="158"/>
        <end position="176"/>
    </location>
</feature>
<gene>
    <name evidence="2" type="ORF">D4A39_03860</name>
</gene>
<keyword evidence="1" id="KW-0812">Transmembrane</keyword>
<organism evidence="2 3">
    <name type="scientific">Alcanivorax profundi</name>
    <dbReference type="NCBI Taxonomy" id="2338368"/>
    <lineage>
        <taxon>Bacteria</taxon>
        <taxon>Pseudomonadati</taxon>
        <taxon>Pseudomonadota</taxon>
        <taxon>Gammaproteobacteria</taxon>
        <taxon>Oceanospirillales</taxon>
        <taxon>Alcanivoracaceae</taxon>
        <taxon>Alcanivorax</taxon>
    </lineage>
</organism>
<dbReference type="AlphaFoldDB" id="A0A418Y3F2"/>
<feature type="transmembrane region" description="Helical" evidence="1">
    <location>
        <begin position="12"/>
        <end position="35"/>
    </location>
</feature>
<name>A0A418Y3F2_9GAMM</name>
<evidence type="ECO:0000256" key="1">
    <source>
        <dbReference type="SAM" id="Phobius"/>
    </source>
</evidence>
<keyword evidence="1" id="KW-1133">Transmembrane helix</keyword>
<sequence length="254" mass="28737">MGNTAGYSLKAATLVWFFYAVTTVLLAILTSWALYSQVNYGYAFWYKQLDIQQHIDHYGPQNRFKQGFEQLPPEQHIEAFEQIRNAVHEHGEGLSNLQYSLPSGQKVLLLHRAEVVHLEDVANLIDAGRLLFVVLVLLWLPLAWCCLSLGLPGWRERLLITVIGVVGVLAWLAVAGPTEVFYQFHVWLFPADHQWFFYWQDSLMSTLMKAPALFGGIALAIALGALLLLPAFYFAGWGLASRLTPTRNRKPHLS</sequence>
<comment type="caution">
    <text evidence="2">The sequence shown here is derived from an EMBL/GenBank/DDBJ whole genome shotgun (WGS) entry which is preliminary data.</text>
</comment>
<dbReference type="InterPro" id="IPR010178">
    <property type="entry name" value="Lit"/>
</dbReference>
<accession>A0A418Y3F2</accession>
<keyword evidence="3" id="KW-1185">Reference proteome</keyword>
<dbReference type="EMBL" id="QYYA01000001">
    <property type="protein sequence ID" value="RJG19980.1"/>
    <property type="molecule type" value="Genomic_DNA"/>
</dbReference>
<feature type="transmembrane region" description="Helical" evidence="1">
    <location>
        <begin position="130"/>
        <end position="151"/>
    </location>
</feature>
<evidence type="ECO:0000313" key="2">
    <source>
        <dbReference type="EMBL" id="RJG19980.1"/>
    </source>
</evidence>
<keyword evidence="1" id="KW-0472">Membrane</keyword>
<dbReference type="Proteomes" id="UP000283734">
    <property type="component" value="Unassembled WGS sequence"/>
</dbReference>
<protein>
    <submittedName>
        <fullName evidence="2">DUF1461 domain-containing protein</fullName>
    </submittedName>
</protein>
<feature type="transmembrane region" description="Helical" evidence="1">
    <location>
        <begin position="212"/>
        <end position="240"/>
    </location>
</feature>
<proteinExistence type="predicted"/>
<dbReference type="OrthoDB" id="7836096at2"/>